<protein>
    <submittedName>
        <fullName evidence="2">Uncharacterized protein</fullName>
    </submittedName>
</protein>
<dbReference type="InParanoid" id="C5KNV8"/>
<evidence type="ECO:0000313" key="2">
    <source>
        <dbReference type="EMBL" id="EER13835.1"/>
    </source>
</evidence>
<dbReference type="Proteomes" id="UP000007800">
    <property type="component" value="Unassembled WGS sequence"/>
</dbReference>
<dbReference type="EMBL" id="GG674861">
    <property type="protein sequence ID" value="EER13835.1"/>
    <property type="molecule type" value="Genomic_DNA"/>
</dbReference>
<name>C5KNV8_PERM5</name>
<reference evidence="2 3" key="1">
    <citation type="submission" date="2008-07" db="EMBL/GenBank/DDBJ databases">
        <authorList>
            <person name="El-Sayed N."/>
            <person name="Caler E."/>
            <person name="Inman J."/>
            <person name="Amedeo P."/>
            <person name="Hass B."/>
            <person name="Wortman J."/>
        </authorList>
    </citation>
    <scope>NUCLEOTIDE SEQUENCE [LARGE SCALE GENOMIC DNA]</scope>
    <source>
        <strain evidence="3">ATCC 50983 / TXsc</strain>
    </source>
</reference>
<dbReference type="AlphaFoldDB" id="C5KNV8"/>
<evidence type="ECO:0000313" key="3">
    <source>
        <dbReference type="Proteomes" id="UP000007800"/>
    </source>
</evidence>
<sequence length="250" mass="27991">MFDPAIKLQNLGRLAVIQHYHQLYRHLPHGDLLKRDALISAFTTWVVNANSGPVLESTRRTATRVSAEASAVTCGPSVSSKSQDKLDGAPTRRRSLTDKVLDRSVLPQYLPPDMGNDLVCRVTNEVDKYLSLEAHGTDYQQFWTVLAREEFPLIAHAAVGVQHTLLSTANVESLFSQIREQISVRRTSMECDLIKAAMVTYYARIYWAAQSSHGIQAMDFCSLERLQWNRQLLAQSVDNIHVAVLAGMPN</sequence>
<gene>
    <name evidence="2" type="ORF">Pmar_PMAR021548</name>
</gene>
<dbReference type="RefSeq" id="XP_002782040.1">
    <property type="nucleotide sequence ID" value="XM_002781994.1"/>
</dbReference>
<dbReference type="GeneID" id="9059225"/>
<accession>C5KNV8</accession>
<evidence type="ECO:0000256" key="1">
    <source>
        <dbReference type="SAM" id="MobiDB-lite"/>
    </source>
</evidence>
<dbReference type="SUPFAM" id="SSF53098">
    <property type="entry name" value="Ribonuclease H-like"/>
    <property type="match status" value="1"/>
</dbReference>
<proteinExistence type="predicted"/>
<dbReference type="InterPro" id="IPR012337">
    <property type="entry name" value="RNaseH-like_sf"/>
</dbReference>
<keyword evidence="3" id="KW-1185">Reference proteome</keyword>
<feature type="region of interest" description="Disordered" evidence="1">
    <location>
        <begin position="74"/>
        <end position="93"/>
    </location>
</feature>
<organism evidence="3">
    <name type="scientific">Perkinsus marinus (strain ATCC 50983 / TXsc)</name>
    <dbReference type="NCBI Taxonomy" id="423536"/>
    <lineage>
        <taxon>Eukaryota</taxon>
        <taxon>Sar</taxon>
        <taxon>Alveolata</taxon>
        <taxon>Perkinsozoa</taxon>
        <taxon>Perkinsea</taxon>
        <taxon>Perkinsida</taxon>
        <taxon>Perkinsidae</taxon>
        <taxon>Perkinsus</taxon>
    </lineage>
</organism>